<comment type="caution">
    <text evidence="1">The sequence shown here is derived from an EMBL/GenBank/DDBJ whole genome shotgun (WGS) entry which is preliminary data.</text>
</comment>
<protein>
    <submittedName>
        <fullName evidence="1">(apollo) hypothetical protein</fullName>
    </submittedName>
</protein>
<name>A0A8S3X0Z3_PARAO</name>
<proteinExistence type="predicted"/>
<evidence type="ECO:0000313" key="2">
    <source>
        <dbReference type="Proteomes" id="UP000691718"/>
    </source>
</evidence>
<organism evidence="1 2">
    <name type="scientific">Parnassius apollo</name>
    <name type="common">Apollo butterfly</name>
    <name type="synonym">Papilio apollo</name>
    <dbReference type="NCBI Taxonomy" id="110799"/>
    <lineage>
        <taxon>Eukaryota</taxon>
        <taxon>Metazoa</taxon>
        <taxon>Ecdysozoa</taxon>
        <taxon>Arthropoda</taxon>
        <taxon>Hexapoda</taxon>
        <taxon>Insecta</taxon>
        <taxon>Pterygota</taxon>
        <taxon>Neoptera</taxon>
        <taxon>Endopterygota</taxon>
        <taxon>Lepidoptera</taxon>
        <taxon>Glossata</taxon>
        <taxon>Ditrysia</taxon>
        <taxon>Papilionoidea</taxon>
        <taxon>Papilionidae</taxon>
        <taxon>Parnassiinae</taxon>
        <taxon>Parnassini</taxon>
        <taxon>Parnassius</taxon>
        <taxon>Parnassius</taxon>
    </lineage>
</organism>
<dbReference type="AlphaFoldDB" id="A0A8S3X0Z3"/>
<reference evidence="1" key="1">
    <citation type="submission" date="2021-04" db="EMBL/GenBank/DDBJ databases">
        <authorList>
            <person name="Tunstrom K."/>
        </authorList>
    </citation>
    <scope>NUCLEOTIDE SEQUENCE</scope>
</reference>
<accession>A0A8S3X0Z3</accession>
<sequence>MLNDAKECFGLQGIELHPVTVSGSNVQRAIRLADLDSHLCLGHCLHNLVTVDGIDSVPELSSLVKKCKKIVKTVRYRLPELERSAKEEQLKVLQSMEEVSNHLEMDENQPIVNEEPEPYLVSESQTISDEFGNINHMPTIKTSLPTRWHSVLAMLESLAHFCNREPVNNMLSEIGESDLKICQREWNLLEDLVRFLRKFREVVEMLSTQKAASLNLALVFNLEIRDILHSVTDEETLVMV</sequence>
<keyword evidence="2" id="KW-1185">Reference proteome</keyword>
<gene>
    <name evidence="1" type="ORF">PAPOLLO_LOCUS12788</name>
</gene>
<dbReference type="EMBL" id="CAJQZP010000901">
    <property type="protein sequence ID" value="CAG4995298.1"/>
    <property type="molecule type" value="Genomic_DNA"/>
</dbReference>
<dbReference type="OrthoDB" id="2438421at2759"/>
<evidence type="ECO:0000313" key="1">
    <source>
        <dbReference type="EMBL" id="CAG4995298.1"/>
    </source>
</evidence>
<dbReference type="Proteomes" id="UP000691718">
    <property type="component" value="Unassembled WGS sequence"/>
</dbReference>